<proteinExistence type="predicted"/>
<feature type="transmembrane region" description="Helical" evidence="6">
    <location>
        <begin position="49"/>
        <end position="69"/>
    </location>
</feature>
<dbReference type="PANTHER" id="PTHR23513:SF11">
    <property type="entry name" value="STAPHYLOFERRIN A TRANSPORTER"/>
    <property type="match status" value="1"/>
</dbReference>
<keyword evidence="4 6" id="KW-1133">Transmembrane helix</keyword>
<evidence type="ECO:0000256" key="5">
    <source>
        <dbReference type="ARBA" id="ARBA00023136"/>
    </source>
</evidence>
<keyword evidence="2" id="KW-1003">Cell membrane</keyword>
<feature type="transmembrane region" description="Helical" evidence="6">
    <location>
        <begin position="286"/>
        <end position="303"/>
    </location>
</feature>
<evidence type="ECO:0000256" key="1">
    <source>
        <dbReference type="ARBA" id="ARBA00004651"/>
    </source>
</evidence>
<evidence type="ECO:0000256" key="4">
    <source>
        <dbReference type="ARBA" id="ARBA00022989"/>
    </source>
</evidence>
<dbReference type="SUPFAM" id="SSF103473">
    <property type="entry name" value="MFS general substrate transporter"/>
    <property type="match status" value="1"/>
</dbReference>
<feature type="transmembrane region" description="Helical" evidence="6">
    <location>
        <begin position="21"/>
        <end position="43"/>
    </location>
</feature>
<feature type="transmembrane region" description="Helical" evidence="6">
    <location>
        <begin position="347"/>
        <end position="366"/>
    </location>
</feature>
<dbReference type="InterPro" id="IPR020846">
    <property type="entry name" value="MFS_dom"/>
</dbReference>
<dbReference type="AlphaFoldDB" id="A0A4R6V4Q1"/>
<evidence type="ECO:0000256" key="3">
    <source>
        <dbReference type="ARBA" id="ARBA00022692"/>
    </source>
</evidence>
<feature type="transmembrane region" description="Helical" evidence="6">
    <location>
        <begin position="108"/>
        <end position="132"/>
    </location>
</feature>
<accession>A0A4R6V4Q1</accession>
<dbReference type="CDD" id="cd06173">
    <property type="entry name" value="MFS_MefA_like"/>
    <property type="match status" value="1"/>
</dbReference>
<dbReference type="EMBL" id="SNYN01000003">
    <property type="protein sequence ID" value="TDQ53706.1"/>
    <property type="molecule type" value="Genomic_DNA"/>
</dbReference>
<dbReference type="Gene3D" id="1.20.1250.20">
    <property type="entry name" value="MFS general substrate transporter like domains"/>
    <property type="match status" value="1"/>
</dbReference>
<keyword evidence="3 6" id="KW-0812">Transmembrane</keyword>
<feature type="domain" description="Major facilitator superfamily (MFS) profile" evidence="7">
    <location>
        <begin position="16"/>
        <end position="404"/>
    </location>
</feature>
<dbReference type="RefSeq" id="WP_208113082.1">
    <property type="nucleotide sequence ID" value="NZ_SNYN01000003.1"/>
</dbReference>
<dbReference type="Proteomes" id="UP000295281">
    <property type="component" value="Unassembled WGS sequence"/>
</dbReference>
<dbReference type="PANTHER" id="PTHR23513">
    <property type="entry name" value="INTEGRAL MEMBRANE EFFLUX PROTEIN-RELATED"/>
    <property type="match status" value="1"/>
</dbReference>
<keyword evidence="5 6" id="KW-0472">Membrane</keyword>
<organism evidence="8 9">
    <name type="scientific">Actinorugispora endophytica</name>
    <dbReference type="NCBI Taxonomy" id="1605990"/>
    <lineage>
        <taxon>Bacteria</taxon>
        <taxon>Bacillati</taxon>
        <taxon>Actinomycetota</taxon>
        <taxon>Actinomycetes</taxon>
        <taxon>Streptosporangiales</taxon>
        <taxon>Nocardiopsidaceae</taxon>
        <taxon>Actinorugispora</taxon>
    </lineage>
</organism>
<evidence type="ECO:0000256" key="2">
    <source>
        <dbReference type="ARBA" id="ARBA00022475"/>
    </source>
</evidence>
<dbReference type="Pfam" id="PF07690">
    <property type="entry name" value="MFS_1"/>
    <property type="match status" value="1"/>
</dbReference>
<protein>
    <submittedName>
        <fullName evidence="8">Putative MFS family arabinose efflux permease</fullName>
    </submittedName>
</protein>
<keyword evidence="9" id="KW-1185">Reference proteome</keyword>
<feature type="transmembrane region" description="Helical" evidence="6">
    <location>
        <begin position="219"/>
        <end position="246"/>
    </location>
</feature>
<dbReference type="GO" id="GO:0005886">
    <property type="term" value="C:plasma membrane"/>
    <property type="evidence" value="ECO:0007669"/>
    <property type="project" value="UniProtKB-SubCell"/>
</dbReference>
<evidence type="ECO:0000313" key="8">
    <source>
        <dbReference type="EMBL" id="TDQ53706.1"/>
    </source>
</evidence>
<reference evidence="8 9" key="1">
    <citation type="submission" date="2019-03" db="EMBL/GenBank/DDBJ databases">
        <title>Genomic Encyclopedia of Type Strains, Phase IV (KMG-IV): sequencing the most valuable type-strain genomes for metagenomic binning, comparative biology and taxonomic classification.</title>
        <authorList>
            <person name="Goeker M."/>
        </authorList>
    </citation>
    <scope>NUCLEOTIDE SEQUENCE [LARGE SCALE GENOMIC DNA]</scope>
    <source>
        <strain evidence="8 9">DSM 46770</strain>
    </source>
</reference>
<evidence type="ECO:0000256" key="6">
    <source>
        <dbReference type="SAM" id="Phobius"/>
    </source>
</evidence>
<feature type="transmembrane region" description="Helical" evidence="6">
    <location>
        <begin position="309"/>
        <end position="335"/>
    </location>
</feature>
<dbReference type="InterPro" id="IPR011701">
    <property type="entry name" value="MFS"/>
</dbReference>
<feature type="transmembrane region" description="Helical" evidence="6">
    <location>
        <begin position="177"/>
        <end position="198"/>
    </location>
</feature>
<sequence length="405" mass="41296">MTVPGARLSAPLRFPAFRALAGGRLLLHLGNSVATVALAFAVLDLTGSVARLGLVVGARSLATVALLLLGGALSDRLPRPLMLQGSCLASASSQAAIAALVLLDAATLPLLVTLSMLNGAATAVGFPAAAAITPQTVPEAVLRPANVLVRTSSQLGMTIGMSLGGAVSGFVGPGPALAVNAALFALAALCFAAVRVPAPPSEGERSGILRDLLDGWTEFVARPWVWIVVLQFMVVNACVSGATVVLGPAIADATFGRGGWGLAMACSTAGALAGGFLAARWQPRRALFLGVALMLLESLPMLVLAEAPFIPLLVPVMFLVGVATEQFGVAWEVSLQQNIPAHRLARVYSYDALGSLVALPVGEIAVGPVAEAVGLERTMLGLAVLLCLATLGALGSRSVRSLTRR</sequence>
<feature type="transmembrane region" description="Helical" evidence="6">
    <location>
        <begin position="81"/>
        <end position="102"/>
    </location>
</feature>
<feature type="transmembrane region" description="Helical" evidence="6">
    <location>
        <begin position="258"/>
        <end position="279"/>
    </location>
</feature>
<evidence type="ECO:0000313" key="9">
    <source>
        <dbReference type="Proteomes" id="UP000295281"/>
    </source>
</evidence>
<feature type="transmembrane region" description="Helical" evidence="6">
    <location>
        <begin position="378"/>
        <end position="396"/>
    </location>
</feature>
<evidence type="ECO:0000259" key="7">
    <source>
        <dbReference type="PROSITE" id="PS50850"/>
    </source>
</evidence>
<dbReference type="GO" id="GO:0022857">
    <property type="term" value="F:transmembrane transporter activity"/>
    <property type="evidence" value="ECO:0007669"/>
    <property type="project" value="InterPro"/>
</dbReference>
<comment type="caution">
    <text evidence="8">The sequence shown here is derived from an EMBL/GenBank/DDBJ whole genome shotgun (WGS) entry which is preliminary data.</text>
</comment>
<gene>
    <name evidence="8" type="ORF">EV190_103157</name>
</gene>
<dbReference type="PROSITE" id="PS50850">
    <property type="entry name" value="MFS"/>
    <property type="match status" value="1"/>
</dbReference>
<dbReference type="InterPro" id="IPR036259">
    <property type="entry name" value="MFS_trans_sf"/>
</dbReference>
<name>A0A4R6V4Q1_9ACTN</name>
<comment type="subcellular location">
    <subcellularLocation>
        <location evidence="1">Cell membrane</location>
        <topology evidence="1">Multi-pass membrane protein</topology>
    </subcellularLocation>
</comment>